<organism evidence="1 2">
    <name type="scientific">Dyadobacter psychrotolerans</name>
    <dbReference type="NCBI Taxonomy" id="2541721"/>
    <lineage>
        <taxon>Bacteria</taxon>
        <taxon>Pseudomonadati</taxon>
        <taxon>Bacteroidota</taxon>
        <taxon>Cytophagia</taxon>
        <taxon>Cytophagales</taxon>
        <taxon>Spirosomataceae</taxon>
        <taxon>Dyadobacter</taxon>
    </lineage>
</organism>
<evidence type="ECO:0000313" key="1">
    <source>
        <dbReference type="EMBL" id="TDE16238.1"/>
    </source>
</evidence>
<evidence type="ECO:0008006" key="3">
    <source>
        <dbReference type="Google" id="ProtNLM"/>
    </source>
</evidence>
<protein>
    <recommendedName>
        <fullName evidence="3">Lipocalin-like domain-containing protein</fullName>
    </recommendedName>
</protein>
<name>A0A4V2Z4E0_9BACT</name>
<dbReference type="OrthoDB" id="953246at2"/>
<dbReference type="AlphaFoldDB" id="A0A4V2Z4E0"/>
<dbReference type="Proteomes" id="UP000294850">
    <property type="component" value="Unassembled WGS sequence"/>
</dbReference>
<comment type="caution">
    <text evidence="1">The sequence shown here is derived from an EMBL/GenBank/DDBJ whole genome shotgun (WGS) entry which is preliminary data.</text>
</comment>
<dbReference type="RefSeq" id="WP_131957772.1">
    <property type="nucleotide sequence ID" value="NZ_SMFL01000003.1"/>
</dbReference>
<keyword evidence="2" id="KW-1185">Reference proteome</keyword>
<proteinExistence type="predicted"/>
<evidence type="ECO:0000313" key="2">
    <source>
        <dbReference type="Proteomes" id="UP000294850"/>
    </source>
</evidence>
<sequence length="139" mass="15877">MLRQLSVLLFLFLLLSCKKDSDEATPNFASISGTWRLAEIEKGTYGKKFWEKVDFKPSETRIFGTDGTILDKDGLAVCCSPKNVLINGKTLDVRTNPSLTNPLCSLVDCIYCETWEMEWKNDEIIVTYCDGARYKYLRN</sequence>
<reference evidence="1 2" key="1">
    <citation type="submission" date="2019-03" db="EMBL/GenBank/DDBJ databases">
        <title>Dyadobacter AR-3-6 sp. nov., isolated from arctic soil.</title>
        <authorList>
            <person name="Chaudhary D.K."/>
        </authorList>
    </citation>
    <scope>NUCLEOTIDE SEQUENCE [LARGE SCALE GENOMIC DNA]</scope>
    <source>
        <strain evidence="1 2">AR-3-6</strain>
    </source>
</reference>
<accession>A0A4V2Z4E0</accession>
<gene>
    <name evidence="1" type="ORF">E0F88_08290</name>
</gene>
<dbReference type="EMBL" id="SMFL01000003">
    <property type="protein sequence ID" value="TDE16238.1"/>
    <property type="molecule type" value="Genomic_DNA"/>
</dbReference>